<keyword evidence="4" id="KW-0812">Transmembrane</keyword>
<feature type="transmembrane region" description="Helical" evidence="4">
    <location>
        <begin position="326"/>
        <end position="345"/>
    </location>
</feature>
<dbReference type="VEuPathDB" id="TriTrypDB:TcIL3000_6_1050"/>
<dbReference type="GO" id="GO:0006913">
    <property type="term" value="P:nucleocytoplasmic transport"/>
    <property type="evidence" value="ECO:0007669"/>
    <property type="project" value="TreeGrafter"/>
</dbReference>
<organism evidence="5">
    <name type="scientific">Trypanosoma congolense (strain IL3000)</name>
    <dbReference type="NCBI Taxonomy" id="1068625"/>
    <lineage>
        <taxon>Eukaryota</taxon>
        <taxon>Discoba</taxon>
        <taxon>Euglenozoa</taxon>
        <taxon>Kinetoplastea</taxon>
        <taxon>Metakinetoplastina</taxon>
        <taxon>Trypanosomatida</taxon>
        <taxon>Trypanosomatidae</taxon>
        <taxon>Trypanosoma</taxon>
        <taxon>Nannomonas</taxon>
    </lineage>
</organism>
<dbReference type="PANTHER" id="PTHR24113:SF12">
    <property type="entry name" value="RAN GTPASE-ACTIVATING PROTEIN 1"/>
    <property type="match status" value="1"/>
</dbReference>
<evidence type="ECO:0000256" key="2">
    <source>
        <dbReference type="ARBA" id="ARBA00022614"/>
    </source>
</evidence>
<dbReference type="PANTHER" id="PTHR24113">
    <property type="entry name" value="RAN GTPASE-ACTIVATING PROTEIN 1"/>
    <property type="match status" value="1"/>
</dbReference>
<dbReference type="InterPro" id="IPR032675">
    <property type="entry name" value="LRR_dom_sf"/>
</dbReference>
<dbReference type="GO" id="GO:0005829">
    <property type="term" value="C:cytosol"/>
    <property type="evidence" value="ECO:0007669"/>
    <property type="project" value="TreeGrafter"/>
</dbReference>
<dbReference type="Gene3D" id="3.80.10.10">
    <property type="entry name" value="Ribonuclease Inhibitor"/>
    <property type="match status" value="1"/>
</dbReference>
<dbReference type="EMBL" id="HE575319">
    <property type="protein sequence ID" value="CCC90873.1"/>
    <property type="molecule type" value="Genomic_DNA"/>
</dbReference>
<dbReference type="GO" id="GO:0048471">
    <property type="term" value="C:perinuclear region of cytoplasm"/>
    <property type="evidence" value="ECO:0007669"/>
    <property type="project" value="TreeGrafter"/>
</dbReference>
<keyword evidence="1" id="KW-0343">GTPase activation</keyword>
<keyword evidence="3" id="KW-0677">Repeat</keyword>
<name>G0UNB3_TRYCI</name>
<evidence type="ECO:0000313" key="5">
    <source>
        <dbReference type="EMBL" id="CCC90873.1"/>
    </source>
</evidence>
<reference evidence="5" key="1">
    <citation type="journal article" date="2012" name="Proc. Natl. Acad. Sci. U.S.A.">
        <title>Antigenic diversity is generated by distinct evolutionary mechanisms in African trypanosome species.</title>
        <authorList>
            <person name="Jackson A.P."/>
            <person name="Berry A."/>
            <person name="Aslett M."/>
            <person name="Allison H.C."/>
            <person name="Burton P."/>
            <person name="Vavrova-Anderson J."/>
            <person name="Brown R."/>
            <person name="Browne H."/>
            <person name="Corton N."/>
            <person name="Hauser H."/>
            <person name="Gamble J."/>
            <person name="Gilderthorp R."/>
            <person name="Marcello L."/>
            <person name="McQuillan J."/>
            <person name="Otto T.D."/>
            <person name="Quail M.A."/>
            <person name="Sanders M.J."/>
            <person name="van Tonder A."/>
            <person name="Ginger M.L."/>
            <person name="Field M.C."/>
            <person name="Barry J.D."/>
            <person name="Hertz-Fowler C."/>
            <person name="Berriman M."/>
        </authorList>
    </citation>
    <scope>NUCLEOTIDE SEQUENCE</scope>
    <source>
        <strain evidence="5">IL3000</strain>
    </source>
</reference>
<accession>G0UNB3</accession>
<evidence type="ECO:0000256" key="4">
    <source>
        <dbReference type="SAM" id="Phobius"/>
    </source>
</evidence>
<dbReference type="InterPro" id="IPR001611">
    <property type="entry name" value="Leu-rich_rpt"/>
</dbReference>
<gene>
    <name evidence="5" type="ORF">TCIL3000_6_1050</name>
</gene>
<keyword evidence="4" id="KW-0472">Membrane</keyword>
<evidence type="ECO:0000256" key="1">
    <source>
        <dbReference type="ARBA" id="ARBA00022468"/>
    </source>
</evidence>
<dbReference type="GO" id="GO:0031267">
    <property type="term" value="F:small GTPase binding"/>
    <property type="evidence" value="ECO:0007669"/>
    <property type="project" value="TreeGrafter"/>
</dbReference>
<proteinExistence type="predicted"/>
<dbReference type="InterPro" id="IPR027038">
    <property type="entry name" value="RanGap"/>
</dbReference>
<evidence type="ECO:0000256" key="3">
    <source>
        <dbReference type="ARBA" id="ARBA00022737"/>
    </source>
</evidence>
<dbReference type="AlphaFoldDB" id="G0UNB3"/>
<protein>
    <submittedName>
        <fullName evidence="5">Putative leucine-rich repeat protein (LRRP)</fullName>
    </submittedName>
</protein>
<keyword evidence="4" id="KW-1133">Transmembrane helix</keyword>
<dbReference type="GO" id="GO:0005634">
    <property type="term" value="C:nucleus"/>
    <property type="evidence" value="ECO:0007669"/>
    <property type="project" value="TreeGrafter"/>
</dbReference>
<dbReference type="Pfam" id="PF13516">
    <property type="entry name" value="LRR_6"/>
    <property type="match status" value="4"/>
</dbReference>
<dbReference type="SUPFAM" id="SSF52047">
    <property type="entry name" value="RNI-like"/>
    <property type="match status" value="1"/>
</dbReference>
<dbReference type="SMART" id="SM00368">
    <property type="entry name" value="LRR_RI"/>
    <property type="match status" value="6"/>
</dbReference>
<keyword evidence="2" id="KW-0433">Leucine-rich repeat</keyword>
<dbReference type="GO" id="GO:0005096">
    <property type="term" value="F:GTPase activator activity"/>
    <property type="evidence" value="ECO:0007669"/>
    <property type="project" value="UniProtKB-KW"/>
</dbReference>
<sequence length="353" mass="38675">MDVDLSYGDLEVQSLRAVFTNNALVRTLNLSGNNIPSDVFINVMKDHVSHMRNLEELDVKNNKIGPDGAQYLCKSITQNCPRMRYVDLSENGILDESLVDVAHLLSDSCIETLFLVSCHITPRGVPTLCDGVLSSQHISSLSLAFNMLGDAGASYIARALSSHPALRSLDISDNRIGDVGAVDVAEHLILSHHSRLEWLVLSVNPIGDIGFSAIGEALARTRNPHLTHLDLGCSSNVGPGGRHAFIRHVRSMRYLFSLDLCSCNLSEEDAQNLRVAVLSPICGIESIEWYNNPGITLPTELALDAALKEKRSAKERRENHTRHICLTAASLFTAVMITYAASIILTRGRLKTK</sequence>